<dbReference type="PROSITE" id="PS51354">
    <property type="entry name" value="GLUTAREDOXIN_2"/>
    <property type="match status" value="1"/>
</dbReference>
<feature type="domain" description="Glutaredoxin" evidence="1">
    <location>
        <begin position="145"/>
        <end position="211"/>
    </location>
</feature>
<proteinExistence type="predicted"/>
<protein>
    <recommendedName>
        <fullName evidence="1">Glutaredoxin domain-containing protein</fullName>
    </recommendedName>
</protein>
<dbReference type="Pfam" id="PF23733">
    <property type="entry name" value="GRXCR1-2_C"/>
    <property type="match status" value="1"/>
</dbReference>
<dbReference type="CDD" id="cd03031">
    <property type="entry name" value="GRX_GRX_like"/>
    <property type="match status" value="1"/>
</dbReference>
<dbReference type="InterPro" id="IPR036249">
    <property type="entry name" value="Thioredoxin-like_sf"/>
</dbReference>
<dbReference type="PANTHER" id="PTHR45669">
    <property type="entry name" value="GLUTAREDOXIN DOMAIN-CONTAINING CYSTEINE-RICH PROTEIN CG12206-RELATED"/>
    <property type="match status" value="1"/>
</dbReference>
<gene>
    <name evidence="2" type="ORF">NC653_017221</name>
</gene>
<comment type="caution">
    <text evidence="2">The sequence shown here is derived from an EMBL/GenBank/DDBJ whole genome shotgun (WGS) entry which is preliminary data.</text>
</comment>
<accession>A0AAD6QPW8</accession>
<keyword evidence="3" id="KW-1185">Reference proteome</keyword>
<evidence type="ECO:0000313" key="3">
    <source>
        <dbReference type="Proteomes" id="UP001164929"/>
    </source>
</evidence>
<dbReference type="InterPro" id="IPR002109">
    <property type="entry name" value="Glutaredoxin"/>
</dbReference>
<dbReference type="Gene3D" id="3.40.30.10">
    <property type="entry name" value="Glutaredoxin"/>
    <property type="match status" value="1"/>
</dbReference>
<reference evidence="2" key="1">
    <citation type="journal article" date="2023" name="Mol. Ecol. Resour.">
        <title>Chromosome-level genome assembly of a triploid poplar Populus alba 'Berolinensis'.</title>
        <authorList>
            <person name="Chen S."/>
            <person name="Yu Y."/>
            <person name="Wang X."/>
            <person name="Wang S."/>
            <person name="Zhang T."/>
            <person name="Zhou Y."/>
            <person name="He R."/>
            <person name="Meng N."/>
            <person name="Wang Y."/>
            <person name="Liu W."/>
            <person name="Liu Z."/>
            <person name="Liu J."/>
            <person name="Guo Q."/>
            <person name="Huang H."/>
            <person name="Sederoff R.R."/>
            <person name="Wang G."/>
            <person name="Qu G."/>
            <person name="Chen S."/>
        </authorList>
    </citation>
    <scope>NUCLEOTIDE SEQUENCE</scope>
    <source>
        <strain evidence="2">SC-2020</strain>
    </source>
</reference>
<sequence>MKSMKGRFLKKLNFIPSISTLKQGLVSHLNSTESFSYQNLQIPPIYIQEDPKKDILAGSFGVSKHKTESKDEELDLELNFVDKVNIATSVVSNDRVPAVDSPEAPVSTEITVEQVTENEAEKEIEEHPSLLDFEEKCLPGGSQSVILYTTSLRSIRKTFEDCHAIRFLLESLKVMFCERDVSFHLEFREELWRILGGRVIPPRLFIKGRYIGGADEVIGLHEQGRLKKLLAGIPLNLSNSPCNGCGNKRFVVCSNCNGSCKMIRMMRSALDALNVMKTDWLSAPSAAESPAINPAASVAAQDARPIYMSGGVNEICNLQVLKWKHIVVKKKRKYIDCICIGCPENQTAILILQDSQVRIPFSSLKELYHDLIMIKMKINLRKQAGKGDDNTGKNQFKVGLCGVWSLVGLSLNHCQVKRQMYCCQADGQGTKLVLVETIEPIISLEEGPFSLIQIPNLLVELRPCLACNSLKLAQT</sequence>
<dbReference type="AlphaFoldDB" id="A0AAD6QPW8"/>
<evidence type="ECO:0000259" key="1">
    <source>
        <dbReference type="Pfam" id="PF00462"/>
    </source>
</evidence>
<dbReference type="Pfam" id="PF00462">
    <property type="entry name" value="Glutaredoxin"/>
    <property type="match status" value="1"/>
</dbReference>
<dbReference type="SUPFAM" id="SSF52833">
    <property type="entry name" value="Thioredoxin-like"/>
    <property type="match status" value="1"/>
</dbReference>
<dbReference type="Proteomes" id="UP001164929">
    <property type="component" value="Chromosome 6"/>
</dbReference>
<dbReference type="EMBL" id="JAQIZT010000006">
    <property type="protein sequence ID" value="KAJ6994329.1"/>
    <property type="molecule type" value="Genomic_DNA"/>
</dbReference>
<name>A0AAD6QPW8_9ROSI</name>
<dbReference type="PANTHER" id="PTHR45669:SF14">
    <property type="entry name" value="EMB|CAB81925.1-RELATED"/>
    <property type="match status" value="1"/>
</dbReference>
<evidence type="ECO:0000313" key="2">
    <source>
        <dbReference type="EMBL" id="KAJ6994329.1"/>
    </source>
</evidence>
<organism evidence="2 3">
    <name type="scientific">Populus alba x Populus x berolinensis</name>
    <dbReference type="NCBI Taxonomy" id="444605"/>
    <lineage>
        <taxon>Eukaryota</taxon>
        <taxon>Viridiplantae</taxon>
        <taxon>Streptophyta</taxon>
        <taxon>Embryophyta</taxon>
        <taxon>Tracheophyta</taxon>
        <taxon>Spermatophyta</taxon>
        <taxon>Magnoliopsida</taxon>
        <taxon>eudicotyledons</taxon>
        <taxon>Gunneridae</taxon>
        <taxon>Pentapetalae</taxon>
        <taxon>rosids</taxon>
        <taxon>fabids</taxon>
        <taxon>Malpighiales</taxon>
        <taxon>Salicaceae</taxon>
        <taxon>Saliceae</taxon>
        <taxon>Populus</taxon>
    </lineage>
</organism>